<comment type="subcellular location">
    <subcellularLocation>
        <location evidence="6">Cytoplasm</location>
    </subcellularLocation>
</comment>
<keyword evidence="6" id="KW-0547">Nucleotide-binding</keyword>
<proteinExistence type="inferred from homology"/>
<evidence type="ECO:0000256" key="3">
    <source>
        <dbReference type="ARBA" id="ARBA00022857"/>
    </source>
</evidence>
<dbReference type="GO" id="GO:0046872">
    <property type="term" value="F:metal ion binding"/>
    <property type="evidence" value="ECO:0007669"/>
    <property type="project" value="UniProtKB-UniRule"/>
</dbReference>
<keyword evidence="6" id="KW-0963">Cytoplasm</keyword>
<feature type="binding site" evidence="6">
    <location>
        <begin position="190"/>
        <end position="195"/>
    </location>
    <ligand>
        <name>NAD(+)</name>
        <dbReference type="ChEBI" id="CHEBI:57540"/>
    </ligand>
</feature>
<dbReference type="GO" id="GO:0005737">
    <property type="term" value="C:cytoplasm"/>
    <property type="evidence" value="ECO:0007669"/>
    <property type="project" value="UniProtKB-SubCell"/>
</dbReference>
<comment type="caution">
    <text evidence="6">Lacks conserved residue(s) required for the propagation of feature annotation.</text>
</comment>
<feature type="binding site" evidence="6">
    <location>
        <position position="248"/>
    </location>
    <ligand>
        <name>NAD(+)</name>
        <dbReference type="ChEBI" id="CHEBI:57540"/>
    </ligand>
</feature>
<keyword evidence="1 6" id="KW-0808">Transferase</keyword>
<dbReference type="Gene3D" id="2.60.200.30">
    <property type="entry name" value="Probable inorganic polyphosphate/atp-NAD kinase, domain 2"/>
    <property type="match status" value="1"/>
</dbReference>
<feature type="binding site" evidence="6">
    <location>
        <begin position="149"/>
        <end position="150"/>
    </location>
    <ligand>
        <name>NAD(+)</name>
        <dbReference type="ChEBI" id="CHEBI:57540"/>
    </ligand>
</feature>
<feature type="active site" description="Proton acceptor" evidence="6">
    <location>
        <position position="75"/>
    </location>
</feature>
<protein>
    <recommendedName>
        <fullName evidence="6">NAD kinase</fullName>
        <ecNumber evidence="6">2.7.1.23</ecNumber>
    </recommendedName>
    <alternativeName>
        <fullName evidence="6">ATP-dependent NAD kinase</fullName>
    </alternativeName>
</protein>
<keyword evidence="3 6" id="KW-0521">NADP</keyword>
<dbReference type="Pfam" id="PF20143">
    <property type="entry name" value="NAD_kinase_C"/>
    <property type="match status" value="1"/>
</dbReference>
<dbReference type="Pfam" id="PF01513">
    <property type="entry name" value="NAD_kinase"/>
    <property type="match status" value="1"/>
</dbReference>
<dbReference type="PANTHER" id="PTHR20275:SF0">
    <property type="entry name" value="NAD KINASE"/>
    <property type="match status" value="1"/>
</dbReference>
<dbReference type="GO" id="GO:0005524">
    <property type="term" value="F:ATP binding"/>
    <property type="evidence" value="ECO:0007669"/>
    <property type="project" value="UniProtKB-KW"/>
</dbReference>
<evidence type="ECO:0000256" key="2">
    <source>
        <dbReference type="ARBA" id="ARBA00022777"/>
    </source>
</evidence>
<feature type="binding site" evidence="6">
    <location>
        <position position="177"/>
    </location>
    <ligand>
        <name>NAD(+)</name>
        <dbReference type="ChEBI" id="CHEBI:57540"/>
    </ligand>
</feature>
<reference evidence="7 8" key="1">
    <citation type="submission" date="2020-03" db="EMBL/GenBank/DDBJ databases">
        <authorList>
            <consortium name="Genoscope - CEA"/>
            <person name="William W."/>
        </authorList>
    </citation>
    <scope>NUCLEOTIDE SEQUENCE [LARGE SCALE GENOMIC DNA]</scope>
    <source>
        <strain evidence="8">DSM 16959</strain>
    </source>
</reference>
<dbReference type="InterPro" id="IPR016064">
    <property type="entry name" value="NAD/diacylglycerol_kinase_sf"/>
</dbReference>
<comment type="catalytic activity">
    <reaction evidence="5 6">
        <text>NAD(+) + ATP = ADP + NADP(+) + H(+)</text>
        <dbReference type="Rhea" id="RHEA:18629"/>
        <dbReference type="ChEBI" id="CHEBI:15378"/>
        <dbReference type="ChEBI" id="CHEBI:30616"/>
        <dbReference type="ChEBI" id="CHEBI:57540"/>
        <dbReference type="ChEBI" id="CHEBI:58349"/>
        <dbReference type="ChEBI" id="CHEBI:456216"/>
        <dbReference type="EC" id="2.7.1.23"/>
    </reaction>
</comment>
<accession>A0A6S6XYQ7</accession>
<dbReference type="HAMAP" id="MF_00361">
    <property type="entry name" value="NAD_kinase"/>
    <property type="match status" value="1"/>
</dbReference>
<comment type="cofactor">
    <cofactor evidence="6">
        <name>a divalent metal cation</name>
        <dbReference type="ChEBI" id="CHEBI:60240"/>
    </cofactor>
</comment>
<evidence type="ECO:0000256" key="1">
    <source>
        <dbReference type="ARBA" id="ARBA00022679"/>
    </source>
</evidence>
<dbReference type="InterPro" id="IPR017437">
    <property type="entry name" value="ATP-NAD_kinase_PpnK-typ_C"/>
</dbReference>
<comment type="similarity">
    <text evidence="6">Belongs to the NAD kinase family.</text>
</comment>
<evidence type="ECO:0000313" key="8">
    <source>
        <dbReference type="Proteomes" id="UP000515733"/>
    </source>
</evidence>
<name>A0A6S6XYQ7_9PROT</name>
<dbReference type="KEGG" id="doe:DENOEST_2342"/>
<keyword evidence="4 6" id="KW-0520">NAD</keyword>
<feature type="binding site" evidence="6">
    <location>
        <begin position="75"/>
        <end position="76"/>
    </location>
    <ligand>
        <name>NAD(+)</name>
        <dbReference type="ChEBI" id="CHEBI:57540"/>
    </ligand>
</feature>
<feature type="binding site" evidence="6">
    <location>
        <position position="179"/>
    </location>
    <ligand>
        <name>NAD(+)</name>
        <dbReference type="ChEBI" id="CHEBI:57540"/>
    </ligand>
</feature>
<dbReference type="NCBIfam" id="NF002306">
    <property type="entry name" value="PRK01231.1"/>
    <property type="match status" value="1"/>
</dbReference>
<dbReference type="GO" id="GO:0019674">
    <property type="term" value="P:NAD+ metabolic process"/>
    <property type="evidence" value="ECO:0007669"/>
    <property type="project" value="InterPro"/>
</dbReference>
<evidence type="ECO:0000256" key="5">
    <source>
        <dbReference type="ARBA" id="ARBA00047925"/>
    </source>
</evidence>
<dbReference type="SUPFAM" id="SSF111331">
    <property type="entry name" value="NAD kinase/diacylglycerol kinase-like"/>
    <property type="match status" value="1"/>
</dbReference>
<evidence type="ECO:0000256" key="6">
    <source>
        <dbReference type="HAMAP-Rule" id="MF_00361"/>
    </source>
</evidence>
<evidence type="ECO:0000256" key="4">
    <source>
        <dbReference type="ARBA" id="ARBA00023027"/>
    </source>
</evidence>
<dbReference type="GO" id="GO:0006741">
    <property type="term" value="P:NADP+ biosynthetic process"/>
    <property type="evidence" value="ECO:0007669"/>
    <property type="project" value="UniProtKB-UniRule"/>
</dbReference>
<dbReference type="Gene3D" id="3.40.50.10330">
    <property type="entry name" value="Probable inorganic polyphosphate/atp-NAD kinase, domain 1"/>
    <property type="match status" value="1"/>
</dbReference>
<dbReference type="InterPro" id="IPR002504">
    <property type="entry name" value="NADK"/>
</dbReference>
<evidence type="ECO:0000313" key="7">
    <source>
        <dbReference type="EMBL" id="CAB1369507.1"/>
    </source>
</evidence>
<dbReference type="PANTHER" id="PTHR20275">
    <property type="entry name" value="NAD KINASE"/>
    <property type="match status" value="1"/>
</dbReference>
<gene>
    <name evidence="6 7" type="primary">nadK</name>
    <name evidence="7" type="ORF">DENOEST_2342</name>
</gene>
<dbReference type="AlphaFoldDB" id="A0A6S6XYQ7"/>
<organism evidence="7 8">
    <name type="scientific">Denitratisoma oestradiolicum</name>
    <dbReference type="NCBI Taxonomy" id="311182"/>
    <lineage>
        <taxon>Bacteria</taxon>
        <taxon>Pseudomonadati</taxon>
        <taxon>Pseudomonadota</taxon>
        <taxon>Betaproteobacteria</taxon>
        <taxon>Nitrosomonadales</taxon>
        <taxon>Sterolibacteriaceae</taxon>
        <taxon>Denitratisoma</taxon>
    </lineage>
</organism>
<feature type="binding site" evidence="6">
    <location>
        <position position="160"/>
    </location>
    <ligand>
        <name>NAD(+)</name>
        <dbReference type="ChEBI" id="CHEBI:57540"/>
    </ligand>
</feature>
<dbReference type="GO" id="GO:0003951">
    <property type="term" value="F:NAD+ kinase activity"/>
    <property type="evidence" value="ECO:0007669"/>
    <property type="project" value="UniProtKB-UniRule"/>
</dbReference>
<dbReference type="RefSeq" id="WP_145771352.1">
    <property type="nucleotide sequence ID" value="NZ_LR778301.1"/>
</dbReference>
<dbReference type="OrthoDB" id="9774737at2"/>
<dbReference type="EMBL" id="LR778301">
    <property type="protein sequence ID" value="CAB1369507.1"/>
    <property type="molecule type" value="Genomic_DNA"/>
</dbReference>
<keyword evidence="8" id="KW-1185">Reference proteome</keyword>
<comment type="function">
    <text evidence="6">Involved in the regulation of the intracellular balance of NAD and NADP, and is a key enzyme in the biosynthesis of NADP. Catalyzes specifically the phosphorylation on 2'-hydroxyl of the adenosine moiety of NAD to yield NADP.</text>
</comment>
<keyword evidence="2 6" id="KW-0418">Kinase</keyword>
<dbReference type="EC" id="2.7.1.23" evidence="6"/>
<dbReference type="InterPro" id="IPR017438">
    <property type="entry name" value="ATP-NAD_kinase_N"/>
</dbReference>
<dbReference type="NCBIfam" id="NF002561">
    <property type="entry name" value="PRK02155.1"/>
    <property type="match status" value="1"/>
</dbReference>
<dbReference type="GO" id="GO:0051287">
    <property type="term" value="F:NAD binding"/>
    <property type="evidence" value="ECO:0007669"/>
    <property type="project" value="UniProtKB-ARBA"/>
</dbReference>
<keyword evidence="6" id="KW-0067">ATP-binding</keyword>
<sequence length="295" mass="31655">MASYLPISTVALIGKYRSPEIAESLLDLAAYLSETGLEVLIEEGTAQAVDSRGYVVADYEALGARANLAVVIGGDGTMLNAARRLAEYGVPLVGVNQGRLGFMTDLSRQDMRAGIKQLLAGQFVVEQRFLLDITVLRAGETQCQALALNDVVVNKGDIGRMIELEVKVDGEFLYVLRADGMIVATPTGSTAYALSANGPILHPAVAGIAVVPLCPHALSYRPISIPDHSVVELTLVPPHEARVHFDGQARYDAAAGDCVRIGRSEHSVTLLHPPGYSYFAMLREKLHWSAVPKHA</sequence>
<dbReference type="Proteomes" id="UP000515733">
    <property type="component" value="Chromosome"/>
</dbReference>